<feature type="domain" description="RING-CH-type" evidence="10">
    <location>
        <begin position="426"/>
        <end position="494"/>
    </location>
</feature>
<feature type="transmembrane region" description="Helical" evidence="9">
    <location>
        <begin position="356"/>
        <end position="378"/>
    </location>
</feature>
<keyword evidence="3 9" id="KW-0812">Transmembrane</keyword>
<dbReference type="AlphaFoldDB" id="A0AAW2H7Q0"/>
<feature type="transmembrane region" description="Helical" evidence="9">
    <location>
        <begin position="509"/>
        <end position="533"/>
    </location>
</feature>
<dbReference type="GO" id="GO:0008270">
    <property type="term" value="F:zinc ion binding"/>
    <property type="evidence" value="ECO:0007669"/>
    <property type="project" value="UniProtKB-KW"/>
</dbReference>
<evidence type="ECO:0000256" key="8">
    <source>
        <dbReference type="ARBA" id="ARBA00023136"/>
    </source>
</evidence>
<keyword evidence="6" id="KW-0862">Zinc</keyword>
<protein>
    <recommendedName>
        <fullName evidence="9">Choline transporter-like protein</fullName>
    </recommendedName>
</protein>
<feature type="transmembrane region" description="Helical" evidence="9">
    <location>
        <begin position="167"/>
        <end position="183"/>
    </location>
</feature>
<dbReference type="Pfam" id="PF12906">
    <property type="entry name" value="RINGv"/>
    <property type="match status" value="1"/>
</dbReference>
<comment type="subcellular location">
    <subcellularLocation>
        <location evidence="9">Cell membrane</location>
        <topology evidence="9">Multi-pass membrane protein</topology>
    </subcellularLocation>
    <subcellularLocation>
        <location evidence="1">Membrane</location>
        <topology evidence="1">Multi-pass membrane protein</topology>
    </subcellularLocation>
</comment>
<reference evidence="11" key="1">
    <citation type="journal article" date="2024" name="Gigascience">
        <title>Chromosome-level genome of the poultry shaft louse Menopon gallinae provides insight into the host-switching and adaptive evolution of parasitic lice.</title>
        <authorList>
            <person name="Xu Y."/>
            <person name="Ma L."/>
            <person name="Liu S."/>
            <person name="Liang Y."/>
            <person name="Liu Q."/>
            <person name="He Z."/>
            <person name="Tian L."/>
            <person name="Duan Y."/>
            <person name="Cai W."/>
            <person name="Li H."/>
            <person name="Song F."/>
        </authorList>
    </citation>
    <scope>NUCLEOTIDE SEQUENCE</scope>
    <source>
        <strain evidence="11">Cailab_2023a</strain>
    </source>
</reference>
<feature type="transmembrane region" description="Helical" evidence="9">
    <location>
        <begin position="220"/>
        <end position="242"/>
    </location>
</feature>
<accession>A0AAW2H7Q0</accession>
<dbReference type="Pfam" id="PF04515">
    <property type="entry name" value="Choline_transpo"/>
    <property type="match status" value="1"/>
</dbReference>
<evidence type="ECO:0000256" key="5">
    <source>
        <dbReference type="ARBA" id="ARBA00022771"/>
    </source>
</evidence>
<sequence length="650" mass="74014">MAKGRKFHDAWAFFLYSIATSAMYGVVFALGDSISLRGLRINYRLATAAFGYLAAVVLATVLLFRFCPKFTLHFSFLGGNILNLYFILHFRKTYAIVYGTLWGALSLLFYFVYGYKYIAFTSVILRDSAKIFVAYFLHFVLVELAAVVLVVTNCVAIFLCTALVQKVAYARLLQIFLVLNYFWTESNMLYALSVFASSVAGIHVLSLGKPRGTLGRSFRNTFFALGSICLGGLIIAVIKVLQHVTDRTRNERRIIIFSTLQLVCILLLYFLGDIAHTINDWASPYLAIHGTSFRDSVVSSFEIATQRTGAAIMSSSCINMAIFFVVATGFLGSCVVATTVLSTMPEAYFLSLENVASLSTASIVFLVIFMFSFIYNFAELFSALSKSIMFLYVENPRAAFTFNRRQAQCTMEAVAMNRIECIEDLPTAKEKLQCRICHAVEEPLDSFCDLVSPCACKGTMKYVHRSCLKMWRFRGKRIEEIRKCEQCLTFYTIDDEIIPHGTIVKMTSMLMLCLIYIGTHFVSNLFLEAVFIVTEDLSYPDTTYIFYFVQKDSADVQRKSPPKTSMEKKQALQFGFYGTIIVISIIYQLLQKRSFLYILNYLFTLWRIIYFNYTVDYSFLGLLSIHQCVNLFRDICRFVDSLLVFILNYR</sequence>
<name>A0AAW2H7Q0_9NEOP</name>
<dbReference type="PANTHER" id="PTHR12385">
    <property type="entry name" value="CHOLINE TRANSPORTER-LIKE (SLC FAMILY 44)"/>
    <property type="match status" value="1"/>
</dbReference>
<dbReference type="EMBL" id="JARGDH010000006">
    <property type="protein sequence ID" value="KAL0265817.1"/>
    <property type="molecule type" value="Genomic_DNA"/>
</dbReference>
<keyword evidence="8 9" id="KW-0472">Membrane</keyword>
<dbReference type="CDD" id="cd16495">
    <property type="entry name" value="RING_CH-C4HC3_MARCH"/>
    <property type="match status" value="1"/>
</dbReference>
<dbReference type="InterPro" id="IPR013083">
    <property type="entry name" value="Znf_RING/FYVE/PHD"/>
</dbReference>
<keyword evidence="4" id="KW-0479">Metal-binding</keyword>
<dbReference type="PANTHER" id="PTHR12385:SF4">
    <property type="entry name" value="PROTEIN PNS1"/>
    <property type="match status" value="1"/>
</dbReference>
<evidence type="ECO:0000313" key="11">
    <source>
        <dbReference type="EMBL" id="KAL0265817.1"/>
    </source>
</evidence>
<evidence type="ECO:0000256" key="4">
    <source>
        <dbReference type="ARBA" id="ARBA00022723"/>
    </source>
</evidence>
<evidence type="ECO:0000256" key="1">
    <source>
        <dbReference type="ARBA" id="ARBA00004141"/>
    </source>
</evidence>
<feature type="transmembrane region" description="Helical" evidence="9">
    <location>
        <begin position="135"/>
        <end position="160"/>
    </location>
</feature>
<feature type="transmembrane region" description="Helical" evidence="9">
    <location>
        <begin position="189"/>
        <end position="208"/>
    </location>
</feature>
<evidence type="ECO:0000256" key="7">
    <source>
        <dbReference type="ARBA" id="ARBA00022989"/>
    </source>
</evidence>
<comment type="similarity">
    <text evidence="2 9">Belongs to the CTL (choline transporter-like) family.</text>
</comment>
<evidence type="ECO:0000259" key="10">
    <source>
        <dbReference type="PROSITE" id="PS51292"/>
    </source>
</evidence>
<keyword evidence="7 9" id="KW-1133">Transmembrane helix</keyword>
<feature type="transmembrane region" description="Helical" evidence="9">
    <location>
        <begin position="321"/>
        <end position="344"/>
    </location>
</feature>
<dbReference type="SUPFAM" id="SSF57850">
    <property type="entry name" value="RING/U-box"/>
    <property type="match status" value="1"/>
</dbReference>
<comment type="caution">
    <text evidence="9">Lacks conserved residue(s) required for the propagation of feature annotation.</text>
</comment>
<evidence type="ECO:0000256" key="2">
    <source>
        <dbReference type="ARBA" id="ARBA00007168"/>
    </source>
</evidence>
<evidence type="ECO:0000256" key="6">
    <source>
        <dbReference type="ARBA" id="ARBA00022833"/>
    </source>
</evidence>
<dbReference type="InterPro" id="IPR007603">
    <property type="entry name" value="Choline_transptr-like"/>
</dbReference>
<feature type="transmembrane region" description="Helical" evidence="9">
    <location>
        <begin position="254"/>
        <end position="271"/>
    </location>
</feature>
<comment type="function">
    <text evidence="9">Choline transporter.</text>
</comment>
<organism evidence="11">
    <name type="scientific">Menopon gallinae</name>
    <name type="common">poultry shaft louse</name>
    <dbReference type="NCBI Taxonomy" id="328185"/>
    <lineage>
        <taxon>Eukaryota</taxon>
        <taxon>Metazoa</taxon>
        <taxon>Ecdysozoa</taxon>
        <taxon>Arthropoda</taxon>
        <taxon>Hexapoda</taxon>
        <taxon>Insecta</taxon>
        <taxon>Pterygota</taxon>
        <taxon>Neoptera</taxon>
        <taxon>Paraneoptera</taxon>
        <taxon>Psocodea</taxon>
        <taxon>Troctomorpha</taxon>
        <taxon>Phthiraptera</taxon>
        <taxon>Amblycera</taxon>
        <taxon>Menoponidae</taxon>
        <taxon>Menopon</taxon>
    </lineage>
</organism>
<evidence type="ECO:0000256" key="9">
    <source>
        <dbReference type="RuleBase" id="RU368066"/>
    </source>
</evidence>
<keyword evidence="5" id="KW-0863">Zinc-finger</keyword>
<dbReference type="Gene3D" id="3.30.40.10">
    <property type="entry name" value="Zinc/RING finger domain, C3HC4 (zinc finger)"/>
    <property type="match status" value="1"/>
</dbReference>
<feature type="transmembrane region" description="Helical" evidence="9">
    <location>
        <begin position="70"/>
        <end position="88"/>
    </location>
</feature>
<dbReference type="InterPro" id="IPR011016">
    <property type="entry name" value="Znf_RING-CH"/>
</dbReference>
<evidence type="ECO:0000256" key="3">
    <source>
        <dbReference type="ARBA" id="ARBA00022692"/>
    </source>
</evidence>
<feature type="transmembrane region" description="Helical" evidence="9">
    <location>
        <begin position="571"/>
        <end position="590"/>
    </location>
</feature>
<gene>
    <name evidence="11" type="ORF">PYX00_011532</name>
</gene>
<feature type="transmembrane region" description="Helical" evidence="9">
    <location>
        <begin position="43"/>
        <end position="64"/>
    </location>
</feature>
<dbReference type="GO" id="GO:0022857">
    <property type="term" value="F:transmembrane transporter activity"/>
    <property type="evidence" value="ECO:0007669"/>
    <property type="project" value="UniProtKB-UniRule"/>
</dbReference>
<feature type="transmembrane region" description="Helical" evidence="9">
    <location>
        <begin position="95"/>
        <end position="115"/>
    </location>
</feature>
<comment type="caution">
    <text evidence="11">The sequence shown here is derived from an EMBL/GenBank/DDBJ whole genome shotgun (WGS) entry which is preliminary data.</text>
</comment>
<feature type="transmembrane region" description="Helical" evidence="9">
    <location>
        <begin position="12"/>
        <end position="31"/>
    </location>
</feature>
<dbReference type="SMART" id="SM00744">
    <property type="entry name" value="RINGv"/>
    <property type="match status" value="1"/>
</dbReference>
<dbReference type="GO" id="GO:0005886">
    <property type="term" value="C:plasma membrane"/>
    <property type="evidence" value="ECO:0007669"/>
    <property type="project" value="UniProtKB-SubCell"/>
</dbReference>
<dbReference type="PROSITE" id="PS51292">
    <property type="entry name" value="ZF_RING_CH"/>
    <property type="match status" value="1"/>
</dbReference>
<proteinExistence type="inferred from homology"/>